<keyword evidence="4" id="KW-0326">Glycosidase</keyword>
<comment type="similarity">
    <text evidence="1">Belongs to the glycosyl hydrolase 32 family.</text>
</comment>
<evidence type="ECO:0000256" key="1">
    <source>
        <dbReference type="ARBA" id="ARBA00009902"/>
    </source>
</evidence>
<keyword evidence="3 6" id="KW-0378">Hydrolase</keyword>
<keyword evidence="7" id="KW-1185">Reference proteome</keyword>
<organism evidence="6 7">
    <name type="scientific">Dermabacter jinjuensis</name>
    <dbReference type="NCBI Taxonomy" id="1667168"/>
    <lineage>
        <taxon>Bacteria</taxon>
        <taxon>Bacillati</taxon>
        <taxon>Actinomycetota</taxon>
        <taxon>Actinomycetes</taxon>
        <taxon>Micrococcales</taxon>
        <taxon>Dermabacteraceae</taxon>
        <taxon>Dermabacter</taxon>
    </lineage>
</organism>
<dbReference type="SMART" id="SM00640">
    <property type="entry name" value="Glyco_32"/>
    <property type="match status" value="1"/>
</dbReference>
<accession>A0ABN5DQC2</accession>
<dbReference type="Gene3D" id="2.115.10.20">
    <property type="entry name" value="Glycosyl hydrolase domain, family 43"/>
    <property type="match status" value="1"/>
</dbReference>
<evidence type="ECO:0000313" key="6">
    <source>
        <dbReference type="EMBL" id="ATH97466.1"/>
    </source>
</evidence>
<dbReference type="RefSeq" id="WP_096883484.1">
    <property type="nucleotide sequence ID" value="NZ_CP023482.1"/>
</dbReference>
<dbReference type="GO" id="GO:0016787">
    <property type="term" value="F:hydrolase activity"/>
    <property type="evidence" value="ECO:0007669"/>
    <property type="project" value="UniProtKB-KW"/>
</dbReference>
<evidence type="ECO:0000256" key="3">
    <source>
        <dbReference type="ARBA" id="ARBA00022801"/>
    </source>
</evidence>
<dbReference type="SUPFAM" id="SSF75005">
    <property type="entry name" value="Arabinanase/levansucrase/invertase"/>
    <property type="match status" value="1"/>
</dbReference>
<evidence type="ECO:0000256" key="2">
    <source>
        <dbReference type="ARBA" id="ARBA00012758"/>
    </source>
</evidence>
<dbReference type="PANTHER" id="PTHR43101">
    <property type="entry name" value="BETA-FRUCTOSIDASE"/>
    <property type="match status" value="1"/>
</dbReference>
<dbReference type="Proteomes" id="UP000815698">
    <property type="component" value="Chromosome"/>
</dbReference>
<name>A0ABN5DQC2_9MICO</name>
<dbReference type="EC" id="3.2.1.26" evidence="2"/>
<sequence>MTAQQASDPTSFFPQRHRVHARGWINDPNGIHKNGDTWHVYFQWNPHSARHDRIHWGHVVSRDLVHWEERPAALVPRKGEADSAGCWSGVGLVDHGPGAAEGGTPTLVYSGVEETNPQFASAIVARGNPDESLFDRFTVAAPAPDIEGLTGIRDPFVLEAEGHRFVIQGAGMKREDGSHDAVLLAWLADDLERWVYLGEVASSADPGLRDMTRSTLWECPQLVRVDGRWVLIVGLWHGENEAEGKPVLQGSGYALGSLEVQFDGDTPCGLRFHDVTSQGLVDQGPDFYAPQAYVDGDRVLLWGWSWENASRTQEQTDAQGWAGCLTLPRELHLNGNVLTSHFPEEILAHAQEAGVHEFGSDGCRISIVDPSGNERDVARLEGPGAVAVDRSIIEVLPENGTPKTLRVYGEVRIHAHAAARAS</sequence>
<proteinExistence type="inferred from homology"/>
<feature type="domain" description="Glycosyl hydrolase family 32 N-terminal" evidence="5">
    <location>
        <begin position="21"/>
        <end position="336"/>
    </location>
</feature>
<dbReference type="InterPro" id="IPR051214">
    <property type="entry name" value="GH32_Enzymes"/>
</dbReference>
<dbReference type="InterPro" id="IPR001362">
    <property type="entry name" value="Glyco_hydro_32"/>
</dbReference>
<dbReference type="InterPro" id="IPR013148">
    <property type="entry name" value="Glyco_hydro_32_N"/>
</dbReference>
<evidence type="ECO:0000256" key="4">
    <source>
        <dbReference type="ARBA" id="ARBA00023295"/>
    </source>
</evidence>
<evidence type="ECO:0000313" key="7">
    <source>
        <dbReference type="Proteomes" id="UP000815698"/>
    </source>
</evidence>
<reference evidence="6 7" key="1">
    <citation type="journal article" date="2016" name="Int. J. Syst. Evol. Microbiol.">
        <title>Dermabacter jinjuensis sp. nov., a novel species of the genus Dermabacter isolated from a clinical specimen.</title>
        <authorList>
            <person name="Park Y.K."/>
            <person name="Lee K.M."/>
            <person name="Lee W.K."/>
            <person name="Cho M.J."/>
            <person name="Lee H.S."/>
            <person name="Cho Y.G."/>
            <person name="Lee Y.C."/>
            <person name="Lee W.K."/>
            <person name="Seong W.K."/>
            <person name="Hwang K.J."/>
        </authorList>
    </citation>
    <scope>NUCLEOTIDE SEQUENCE [LARGE SCALE GENOMIC DNA]</scope>
    <source>
        <strain evidence="6 7">32T</strain>
    </source>
</reference>
<dbReference type="EMBL" id="CP023482">
    <property type="protein sequence ID" value="ATH97466.1"/>
    <property type="molecule type" value="Genomic_DNA"/>
</dbReference>
<protein>
    <recommendedName>
        <fullName evidence="2">beta-fructofuranosidase</fullName>
        <ecNumber evidence="2">3.2.1.26</ecNumber>
    </recommendedName>
</protein>
<evidence type="ECO:0000259" key="5">
    <source>
        <dbReference type="Pfam" id="PF00251"/>
    </source>
</evidence>
<dbReference type="Pfam" id="PF00251">
    <property type="entry name" value="Glyco_hydro_32N"/>
    <property type="match status" value="1"/>
</dbReference>
<dbReference type="PANTHER" id="PTHR43101:SF1">
    <property type="entry name" value="BETA-FRUCTOSIDASE"/>
    <property type="match status" value="1"/>
</dbReference>
<dbReference type="CDD" id="cd08996">
    <property type="entry name" value="GH32_FFase"/>
    <property type="match status" value="1"/>
</dbReference>
<dbReference type="InterPro" id="IPR023296">
    <property type="entry name" value="Glyco_hydro_beta-prop_sf"/>
</dbReference>
<gene>
    <name evidence="6" type="ORF">COP05_10615</name>
</gene>